<accession>A0ACB9G045</accession>
<reference evidence="2" key="1">
    <citation type="journal article" date="2022" name="Mol. Ecol. Resour.">
        <title>The genomes of chicory, endive, great burdock and yacon provide insights into Asteraceae palaeo-polyploidization history and plant inulin production.</title>
        <authorList>
            <person name="Fan W."/>
            <person name="Wang S."/>
            <person name="Wang H."/>
            <person name="Wang A."/>
            <person name="Jiang F."/>
            <person name="Liu H."/>
            <person name="Zhao H."/>
            <person name="Xu D."/>
            <person name="Zhang Y."/>
        </authorList>
    </citation>
    <scope>NUCLEOTIDE SEQUENCE [LARGE SCALE GENOMIC DNA]</scope>
    <source>
        <strain evidence="2">cv. Yunnan</strain>
    </source>
</reference>
<protein>
    <submittedName>
        <fullName evidence="1">Uncharacterized protein</fullName>
    </submittedName>
</protein>
<dbReference type="Proteomes" id="UP001056120">
    <property type="component" value="Linkage Group LG15"/>
</dbReference>
<reference evidence="1 2" key="2">
    <citation type="journal article" date="2022" name="Mol. Ecol. Resour.">
        <title>The genomes of chicory, endive, great burdock and yacon provide insights into Asteraceae paleo-polyploidization history and plant inulin production.</title>
        <authorList>
            <person name="Fan W."/>
            <person name="Wang S."/>
            <person name="Wang H."/>
            <person name="Wang A."/>
            <person name="Jiang F."/>
            <person name="Liu H."/>
            <person name="Zhao H."/>
            <person name="Xu D."/>
            <person name="Zhang Y."/>
        </authorList>
    </citation>
    <scope>NUCLEOTIDE SEQUENCE [LARGE SCALE GENOMIC DNA]</scope>
    <source>
        <strain evidence="2">cv. Yunnan</strain>
        <tissue evidence="1">Leaves</tissue>
    </source>
</reference>
<evidence type="ECO:0000313" key="1">
    <source>
        <dbReference type="EMBL" id="KAI3776745.1"/>
    </source>
</evidence>
<sequence length="96" mass="11079">MVHGVHGGVHTRFLFFWQWRAMPINRRNGDECLVKVHDIQCIEHMLEICDKEGFHNVKFSCIGGAWVLLEFKAPSDVLKFQACEGMKVFFQQPSNG</sequence>
<organism evidence="1 2">
    <name type="scientific">Smallanthus sonchifolius</name>
    <dbReference type="NCBI Taxonomy" id="185202"/>
    <lineage>
        <taxon>Eukaryota</taxon>
        <taxon>Viridiplantae</taxon>
        <taxon>Streptophyta</taxon>
        <taxon>Embryophyta</taxon>
        <taxon>Tracheophyta</taxon>
        <taxon>Spermatophyta</taxon>
        <taxon>Magnoliopsida</taxon>
        <taxon>eudicotyledons</taxon>
        <taxon>Gunneridae</taxon>
        <taxon>Pentapetalae</taxon>
        <taxon>asterids</taxon>
        <taxon>campanulids</taxon>
        <taxon>Asterales</taxon>
        <taxon>Asteraceae</taxon>
        <taxon>Asteroideae</taxon>
        <taxon>Heliantheae alliance</taxon>
        <taxon>Millerieae</taxon>
        <taxon>Smallanthus</taxon>
    </lineage>
</organism>
<comment type="caution">
    <text evidence="1">The sequence shown here is derived from an EMBL/GenBank/DDBJ whole genome shotgun (WGS) entry which is preliminary data.</text>
</comment>
<keyword evidence="2" id="KW-1185">Reference proteome</keyword>
<gene>
    <name evidence="1" type="ORF">L1987_46534</name>
</gene>
<proteinExistence type="predicted"/>
<name>A0ACB9G045_9ASTR</name>
<evidence type="ECO:0000313" key="2">
    <source>
        <dbReference type="Proteomes" id="UP001056120"/>
    </source>
</evidence>
<dbReference type="EMBL" id="CM042032">
    <property type="protein sequence ID" value="KAI3776745.1"/>
    <property type="molecule type" value="Genomic_DNA"/>
</dbReference>